<keyword evidence="3" id="KW-1185">Reference proteome</keyword>
<dbReference type="EMBL" id="BMMV01000005">
    <property type="protein sequence ID" value="GGJ87032.1"/>
    <property type="molecule type" value="Genomic_DNA"/>
</dbReference>
<protein>
    <submittedName>
        <fullName evidence="2">Uncharacterized protein</fullName>
    </submittedName>
</protein>
<sequence>MSIVSPERPTAQAPSSASTTPPRSWLRSIDGGGQIIEACPSYCTDHHRNDTDGALDDLQHGAYFDGTPMPVFHPDLGAVAMPVLAGRLNVDPYSEDPNRRLPHVTLEPWQDEVMETLNPDQFAQVIAQVRAQCDRLDEVHAQLVAARAKYGQTG</sequence>
<comment type="caution">
    <text evidence="2">The sequence shown here is derived from an EMBL/GenBank/DDBJ whole genome shotgun (WGS) entry which is preliminary data.</text>
</comment>
<feature type="region of interest" description="Disordered" evidence="1">
    <location>
        <begin position="1"/>
        <end position="25"/>
    </location>
</feature>
<dbReference type="RefSeq" id="WP_189106858.1">
    <property type="nucleotide sequence ID" value="NZ_BMMV01000005.1"/>
</dbReference>
<gene>
    <name evidence="2" type="ORF">GCM10011583_18300</name>
</gene>
<evidence type="ECO:0000313" key="2">
    <source>
        <dbReference type="EMBL" id="GGJ87032.1"/>
    </source>
</evidence>
<organism evidence="2 3">
    <name type="scientific">Streptomyces camponoticapitis</name>
    <dbReference type="NCBI Taxonomy" id="1616125"/>
    <lineage>
        <taxon>Bacteria</taxon>
        <taxon>Bacillati</taxon>
        <taxon>Actinomycetota</taxon>
        <taxon>Actinomycetes</taxon>
        <taxon>Kitasatosporales</taxon>
        <taxon>Streptomycetaceae</taxon>
        <taxon>Streptomyces</taxon>
    </lineage>
</organism>
<dbReference type="Pfam" id="PF21848">
    <property type="entry name" value="DUF6907"/>
    <property type="match status" value="1"/>
</dbReference>
<reference evidence="3" key="1">
    <citation type="journal article" date="2019" name="Int. J. Syst. Evol. Microbiol.">
        <title>The Global Catalogue of Microorganisms (GCM) 10K type strain sequencing project: providing services to taxonomists for standard genome sequencing and annotation.</title>
        <authorList>
            <consortium name="The Broad Institute Genomics Platform"/>
            <consortium name="The Broad Institute Genome Sequencing Center for Infectious Disease"/>
            <person name="Wu L."/>
            <person name="Ma J."/>
        </authorList>
    </citation>
    <scope>NUCLEOTIDE SEQUENCE [LARGE SCALE GENOMIC DNA]</scope>
    <source>
        <strain evidence="3">CGMCC 4.7275</strain>
    </source>
</reference>
<proteinExistence type="predicted"/>
<feature type="compositionally biased region" description="Low complexity" evidence="1">
    <location>
        <begin position="9"/>
        <end position="22"/>
    </location>
</feature>
<dbReference type="Proteomes" id="UP000660265">
    <property type="component" value="Unassembled WGS sequence"/>
</dbReference>
<dbReference type="InterPro" id="IPR054202">
    <property type="entry name" value="DUF6907"/>
</dbReference>
<accession>A0ABQ2E5R6</accession>
<evidence type="ECO:0000256" key="1">
    <source>
        <dbReference type="SAM" id="MobiDB-lite"/>
    </source>
</evidence>
<name>A0ABQ2E5R6_9ACTN</name>
<evidence type="ECO:0000313" key="3">
    <source>
        <dbReference type="Proteomes" id="UP000660265"/>
    </source>
</evidence>